<dbReference type="EMBL" id="JBHSAQ010000016">
    <property type="protein sequence ID" value="MFC3960262.1"/>
    <property type="molecule type" value="Genomic_DNA"/>
</dbReference>
<dbReference type="InterPro" id="IPR029058">
    <property type="entry name" value="AB_hydrolase_fold"/>
</dbReference>
<dbReference type="GeneID" id="73901632"/>
<evidence type="ECO:0000313" key="2">
    <source>
        <dbReference type="Proteomes" id="UP001595846"/>
    </source>
</evidence>
<dbReference type="Gene3D" id="3.40.50.1820">
    <property type="entry name" value="alpha/beta hydrolase"/>
    <property type="match status" value="1"/>
</dbReference>
<evidence type="ECO:0000313" key="1">
    <source>
        <dbReference type="EMBL" id="MFC3960262.1"/>
    </source>
</evidence>
<dbReference type="AlphaFoldDB" id="A0ABD5NT75"/>
<dbReference type="SUPFAM" id="SSF53474">
    <property type="entry name" value="alpha/beta-Hydrolases"/>
    <property type="match status" value="1"/>
</dbReference>
<gene>
    <name evidence="1" type="ORF">ACFOUR_18055</name>
</gene>
<accession>A0ABD5NT75</accession>
<reference evidence="1 2" key="1">
    <citation type="journal article" date="2019" name="Int. J. Syst. Evol. Microbiol.">
        <title>The Global Catalogue of Microorganisms (GCM) 10K type strain sequencing project: providing services to taxonomists for standard genome sequencing and annotation.</title>
        <authorList>
            <consortium name="The Broad Institute Genomics Platform"/>
            <consortium name="The Broad Institute Genome Sequencing Center for Infectious Disease"/>
            <person name="Wu L."/>
            <person name="Ma J."/>
        </authorList>
    </citation>
    <scope>NUCLEOTIDE SEQUENCE [LARGE SCALE GENOMIC DNA]</scope>
    <source>
        <strain evidence="1 2">IBRC-M 10256</strain>
    </source>
</reference>
<sequence length="547" mass="59540">MDRRDFITATSGVGAVGLAGCTNDGKPSEPSPNATVIVRDQLSDGRSVTVATVETDRDASLVVRNAAGDEVAEDDVPASESARDKTVEIDDGLGESQDITVQLVHADHGVIGESTAHLDVADLDSVESVAESGEFVEVAAAPEFGFNYPYFLYVPADLETGGGPIVVEPNNTGRATDSFDAHRKWARSLVEFPTKICRRISDGLGVPLLVPVFPQPEDEPVGSHHNVQALDADTMAIENEKLARVDRQLLRMVDHAGAQLDALSYAADDEVLLNGFSVTGNFVNRFAALHPDRVRSVTAWAVNGTAILPMENTDGHELSYPIGVSDVESLTGTPFDEDAWTDVSQFVYMGAEDDTDTVPYDDWSEPQREIALDVYGDDMQQDRLPYCETIYEEAGASAQFHIYEGVDYEYSRAITDDCVAFHRRNMEHDAGIDRIEPGKSPVTRIDLSVSDQPVAGDTTVLVDVTVPSEMTTHSEQLTVFVFRGTETHYNQRIDASRKEHWVYPGTDETVSIQLNPSEAGVPLEADESITIGLIDETDVETITVTVE</sequence>
<comment type="caution">
    <text evidence="1">The sequence shown here is derived from an EMBL/GenBank/DDBJ whole genome shotgun (WGS) entry which is preliminary data.</text>
</comment>
<dbReference type="RefSeq" id="WP_256532540.1">
    <property type="nucleotide sequence ID" value="NZ_CP101824.1"/>
</dbReference>
<dbReference type="Proteomes" id="UP001595846">
    <property type="component" value="Unassembled WGS sequence"/>
</dbReference>
<protein>
    <submittedName>
        <fullName evidence="1">PKD domain-containing protein</fullName>
    </submittedName>
</protein>
<organism evidence="1 2">
    <name type="scientific">Halovivax cerinus</name>
    <dbReference type="NCBI Taxonomy" id="1487865"/>
    <lineage>
        <taxon>Archaea</taxon>
        <taxon>Methanobacteriati</taxon>
        <taxon>Methanobacteriota</taxon>
        <taxon>Stenosarchaea group</taxon>
        <taxon>Halobacteria</taxon>
        <taxon>Halobacteriales</taxon>
        <taxon>Natrialbaceae</taxon>
        <taxon>Halovivax</taxon>
    </lineage>
</organism>
<proteinExistence type="predicted"/>
<keyword evidence="2" id="KW-1185">Reference proteome</keyword>
<name>A0ABD5NT75_9EURY</name>
<dbReference type="PROSITE" id="PS51257">
    <property type="entry name" value="PROKAR_LIPOPROTEIN"/>
    <property type="match status" value="1"/>
</dbReference>